<name>A0A3G5A7H9_9VIRU</name>
<proteinExistence type="predicted"/>
<dbReference type="EMBL" id="MK072386">
    <property type="protein sequence ID" value="AYV83185.1"/>
    <property type="molecule type" value="Genomic_DNA"/>
</dbReference>
<protein>
    <submittedName>
        <fullName evidence="1">Uncharacterized protein</fullName>
    </submittedName>
</protein>
<accession>A0A3G5A7H9</accession>
<gene>
    <name evidence="1" type="ORF">Hyperionvirus4_150</name>
</gene>
<organism evidence="1">
    <name type="scientific">Hyperionvirus sp</name>
    <dbReference type="NCBI Taxonomy" id="2487770"/>
    <lineage>
        <taxon>Viruses</taxon>
        <taxon>Varidnaviria</taxon>
        <taxon>Bamfordvirae</taxon>
        <taxon>Nucleocytoviricota</taxon>
        <taxon>Megaviricetes</taxon>
        <taxon>Imitervirales</taxon>
        <taxon>Mimiviridae</taxon>
        <taxon>Klosneuvirinae</taxon>
    </lineage>
</organism>
<sequence>MSVPDARELDIMTFASRGQYIPLNNDHIKDIDLFNTDYLFDMKWYHINRNSAKLEKILTLLIRDFAHLSKLTNVMFIISDYCCLPPSKSSNAHFDKSSKCNSRNGLWCNVFHCEPCRKLSLKTPLNTPFLRNDTSFDSMCRTCSKKASVCMLYTGKQFSWKVSFCQICFENHGYTTHDSDECDNPFDFHPIIISESSQEACGLPWMTGIEASVVAWSRGLPRPVSACNLCFNNFFLGLIHPTKHLNVKIFRLTDPIRNTLVCDKNKPPKSILKYDPPIEKNNVIFRPKQRAFASAHFSNEKRKCNICKGWKEPICDVCNCIDVESPYWYIDALANIFLCCDSKDPYEISDCAKKFGYIKVAPILMSEPLNHTGMCAC</sequence>
<evidence type="ECO:0000313" key="1">
    <source>
        <dbReference type="EMBL" id="AYV83185.1"/>
    </source>
</evidence>
<reference evidence="1" key="1">
    <citation type="submission" date="2018-10" db="EMBL/GenBank/DDBJ databases">
        <title>Hidden diversity of soil giant viruses.</title>
        <authorList>
            <person name="Schulz F."/>
            <person name="Alteio L."/>
            <person name="Goudeau D."/>
            <person name="Ryan E.M."/>
            <person name="Malmstrom R.R."/>
            <person name="Blanchard J."/>
            <person name="Woyke T."/>
        </authorList>
    </citation>
    <scope>NUCLEOTIDE SEQUENCE</scope>
    <source>
        <strain evidence="1">HYV1</strain>
    </source>
</reference>